<reference evidence="2" key="1">
    <citation type="submission" date="2023-06" db="EMBL/GenBank/DDBJ databases">
        <title>Genome-scale phylogeny and comparative genomics of the fungal order Sordariales.</title>
        <authorList>
            <consortium name="Lawrence Berkeley National Laboratory"/>
            <person name="Hensen N."/>
            <person name="Bonometti L."/>
            <person name="Westerberg I."/>
            <person name="Brannstrom I.O."/>
            <person name="Guillou S."/>
            <person name="Cros-Aarteil S."/>
            <person name="Calhoun S."/>
            <person name="Haridas S."/>
            <person name="Kuo A."/>
            <person name="Mondo S."/>
            <person name="Pangilinan J."/>
            <person name="Riley R."/>
            <person name="Labutti K."/>
            <person name="Andreopoulos B."/>
            <person name="Lipzen A."/>
            <person name="Chen C."/>
            <person name="Yanf M."/>
            <person name="Daum C."/>
            <person name="Ng V."/>
            <person name="Clum A."/>
            <person name="Steindorff A."/>
            <person name="Ohm R."/>
            <person name="Martin F."/>
            <person name="Silar P."/>
            <person name="Natvig D."/>
            <person name="Lalanne C."/>
            <person name="Gautier V."/>
            <person name="Ament-Velasquez S.L."/>
            <person name="Kruys A."/>
            <person name="Hutchinson M.I."/>
            <person name="Powell A.J."/>
            <person name="Barry K."/>
            <person name="Miller A.N."/>
            <person name="Grigoriev I.V."/>
            <person name="Debuchy R."/>
            <person name="Gladieux P."/>
            <person name="Thoren M.H."/>
            <person name="Johannesson H."/>
        </authorList>
    </citation>
    <scope>NUCLEOTIDE SEQUENCE</scope>
    <source>
        <strain evidence="2">PSN4</strain>
    </source>
</reference>
<name>A0AAJ0F4P4_9PEZI</name>
<feature type="compositionally biased region" description="Low complexity" evidence="1">
    <location>
        <begin position="13"/>
        <end position="24"/>
    </location>
</feature>
<dbReference type="EMBL" id="MU839846">
    <property type="protein sequence ID" value="KAK1750553.1"/>
    <property type="molecule type" value="Genomic_DNA"/>
</dbReference>
<sequence length="254" mass="27462">MSKIMKWMRHLGSTSSPSPSNTTPVAIAGPSDAPLRAIHESRWSPSTVKKQPGGGFTEQHILVVVFNATGCTDGPGLVRLLERETEWCESDVLLGREENTARFSCDGYVYAMDFISAGHLKSFPALYTSVGSQWHHINLVFAYEAASRQSWDEITANIDDIRGRCENGSVPFTTLLLAMGRPDAPIPEEAAAFARERGCLPAGYSPIDGRGVCTALASLVENAHAAGTRSTPDSRPFVDSSRLLHVLFNSVPGD</sequence>
<feature type="region of interest" description="Disordered" evidence="1">
    <location>
        <begin position="1"/>
        <end position="30"/>
    </location>
</feature>
<dbReference type="Proteomes" id="UP001239445">
    <property type="component" value="Unassembled WGS sequence"/>
</dbReference>
<gene>
    <name evidence="2" type="ORF">QBC47DRAFT_118931</name>
</gene>
<organism evidence="2 3">
    <name type="scientific">Echria macrotheca</name>
    <dbReference type="NCBI Taxonomy" id="438768"/>
    <lineage>
        <taxon>Eukaryota</taxon>
        <taxon>Fungi</taxon>
        <taxon>Dikarya</taxon>
        <taxon>Ascomycota</taxon>
        <taxon>Pezizomycotina</taxon>
        <taxon>Sordariomycetes</taxon>
        <taxon>Sordariomycetidae</taxon>
        <taxon>Sordariales</taxon>
        <taxon>Schizotheciaceae</taxon>
        <taxon>Echria</taxon>
    </lineage>
</organism>
<evidence type="ECO:0000256" key="1">
    <source>
        <dbReference type="SAM" id="MobiDB-lite"/>
    </source>
</evidence>
<protein>
    <submittedName>
        <fullName evidence="2">Uncharacterized protein</fullName>
    </submittedName>
</protein>
<dbReference type="AlphaFoldDB" id="A0AAJ0F4P4"/>
<proteinExistence type="predicted"/>
<accession>A0AAJ0F4P4</accession>
<keyword evidence="3" id="KW-1185">Reference proteome</keyword>
<evidence type="ECO:0000313" key="2">
    <source>
        <dbReference type="EMBL" id="KAK1750553.1"/>
    </source>
</evidence>
<comment type="caution">
    <text evidence="2">The sequence shown here is derived from an EMBL/GenBank/DDBJ whole genome shotgun (WGS) entry which is preliminary data.</text>
</comment>
<evidence type="ECO:0000313" key="3">
    <source>
        <dbReference type="Proteomes" id="UP001239445"/>
    </source>
</evidence>